<keyword evidence="4" id="KW-0378">Hydrolase</keyword>
<proteinExistence type="predicted"/>
<dbReference type="AlphaFoldDB" id="A0A0D5C2C0"/>
<accession>A0A0D5C2C0</accession>
<reference evidence="8 9" key="2">
    <citation type="journal article" date="2016" name="ISME J.">
        <title>Physiological and genomic characterization of two novel marine thaumarchaeal strains indicates niche differentiation.</title>
        <authorList>
            <person name="Bayer B."/>
            <person name="Vojvoda J."/>
            <person name="Offre P."/>
            <person name="Alves R.J."/>
            <person name="Elisabeth N.H."/>
            <person name="Garcia J.A."/>
            <person name="Volland J.M."/>
            <person name="Srivastava A."/>
            <person name="Schleper C."/>
            <person name="Herndl G.J."/>
        </authorList>
    </citation>
    <scope>NUCLEOTIDE SEQUENCE [LARGE SCALE GENOMIC DNA]</scope>
    <source>
        <strain evidence="8 9">NF5</strain>
    </source>
</reference>
<dbReference type="PANTHER" id="PTHR11472">
    <property type="entry name" value="DNA REPAIR DEAD HELICASE RAD3/XP-D SUBFAMILY MEMBER"/>
    <property type="match status" value="1"/>
</dbReference>
<keyword evidence="2" id="KW-0547">Nucleotide-binding</keyword>
<dbReference type="GO" id="GO:0003678">
    <property type="term" value="F:DNA helicase activity"/>
    <property type="evidence" value="ECO:0007669"/>
    <property type="project" value="InterPro"/>
</dbReference>
<keyword evidence="3" id="KW-0227">DNA damage</keyword>
<evidence type="ECO:0000259" key="7">
    <source>
        <dbReference type="PROSITE" id="PS51193"/>
    </source>
</evidence>
<dbReference type="SMART" id="SM00491">
    <property type="entry name" value="HELICc2"/>
    <property type="match status" value="1"/>
</dbReference>
<keyword evidence="1" id="KW-0408">Iron</keyword>
<dbReference type="Pfam" id="PF13307">
    <property type="entry name" value="Helicase_C_2"/>
    <property type="match status" value="1"/>
</dbReference>
<keyword evidence="1" id="KW-0004">4Fe-4S</keyword>
<evidence type="ECO:0000256" key="3">
    <source>
        <dbReference type="ARBA" id="ARBA00022763"/>
    </source>
</evidence>
<keyword evidence="1" id="KW-0479">Metal-binding</keyword>
<dbReference type="GO" id="GO:0016818">
    <property type="term" value="F:hydrolase activity, acting on acid anhydrides, in phosphorus-containing anhydrides"/>
    <property type="evidence" value="ECO:0007669"/>
    <property type="project" value="InterPro"/>
</dbReference>
<organism evidence="8 9">
    <name type="scientific">Nitrosopumilus adriaticus</name>
    <dbReference type="NCBI Taxonomy" id="1580092"/>
    <lineage>
        <taxon>Archaea</taxon>
        <taxon>Nitrososphaerota</taxon>
        <taxon>Nitrososphaeria</taxon>
        <taxon>Nitrosopumilales</taxon>
        <taxon>Nitrosopumilaceae</taxon>
        <taxon>Nitrosopumilus</taxon>
    </lineage>
</organism>
<evidence type="ECO:0000256" key="5">
    <source>
        <dbReference type="ARBA" id="ARBA00022840"/>
    </source>
</evidence>
<dbReference type="GeneID" id="24820362"/>
<dbReference type="InterPro" id="IPR006555">
    <property type="entry name" value="ATP-dep_Helicase_C"/>
</dbReference>
<dbReference type="Gene3D" id="3.40.50.300">
    <property type="entry name" value="P-loop containing nucleotide triphosphate hydrolases"/>
    <property type="match status" value="2"/>
</dbReference>
<sequence>MILSLLEKFPTQFTPRQIQKEIISKIEENLKSGYKKIILCAPTGVGKSLVGATVSSYFDSSFTVTASKHLQDQYIKDIPFLKPVKGKQNFPCLKLMDSEKVENDRRAMRWGLTCDKGVCQERISKNGKEVIEVCKFKPTIKQVEDKTQDSQSCHYYLQKYDALTSNHSLWNYHAFFTIMKFNKKLFEDYLDRKVTVFDEAHKIEDQIIQFVGFDIFSGQVDECNLNSEKYDFTDLDSVIKLTDDMAYSYAKKIKDIKESSAFQKEPDYELISGLERRYNRSAQAKIDIMTDKENFVVNDPVKDFNGNFRTISVRPIDVSKFANEFFETEYQLFMSATIDKSSFCENMGLKKDDVAFVDTEKSPFPIENRTIDLLNIRRLSYGSTKEDELEVIKTIDRILDEHSNERGLILTSSIPRCQKILQNLSPKNASRIRICHSKNKDGKSQDDVITEHASDPSGVLLSSSLWEGVDLKDDLSRFQIIAKVPYPNYTEKRTRAKMNKFPLWYTAQTLTKILQGFGRSIRSDDDWAKTYVLDTAVNNVLFKGQQMIPKAYYDVLGIENQY</sequence>
<evidence type="ECO:0000313" key="9">
    <source>
        <dbReference type="Proteomes" id="UP000032408"/>
    </source>
</evidence>
<dbReference type="SMART" id="SM00488">
    <property type="entry name" value="DEXDc2"/>
    <property type="match status" value="1"/>
</dbReference>
<name>A0A0D5C2C0_9ARCH</name>
<dbReference type="HOGENOM" id="CLU_033880_0_0_2"/>
<evidence type="ECO:0000313" key="8">
    <source>
        <dbReference type="EMBL" id="AJW70851.1"/>
    </source>
</evidence>
<evidence type="ECO:0000256" key="6">
    <source>
        <dbReference type="ARBA" id="ARBA00023204"/>
    </source>
</evidence>
<dbReference type="Proteomes" id="UP000032408">
    <property type="component" value="Chromosome"/>
</dbReference>
<dbReference type="PROSITE" id="PS51193">
    <property type="entry name" value="HELICASE_ATP_BIND_2"/>
    <property type="match status" value="1"/>
</dbReference>
<dbReference type="InterPro" id="IPR027417">
    <property type="entry name" value="P-loop_NTPase"/>
</dbReference>
<keyword evidence="1" id="KW-0411">Iron-sulfur</keyword>
<keyword evidence="6" id="KW-0234">DNA repair</keyword>
<dbReference type="InterPro" id="IPR006935">
    <property type="entry name" value="Helicase/UvrB_N"/>
</dbReference>
<keyword evidence="5" id="KW-0067">ATP-binding</keyword>
<dbReference type="EMBL" id="CP011070">
    <property type="protein sequence ID" value="AJW70851.1"/>
    <property type="molecule type" value="Genomic_DNA"/>
</dbReference>
<evidence type="ECO:0000256" key="4">
    <source>
        <dbReference type="ARBA" id="ARBA00022801"/>
    </source>
</evidence>
<dbReference type="STRING" id="1580092.NADRNF5_1163"/>
<dbReference type="SUPFAM" id="SSF52540">
    <property type="entry name" value="P-loop containing nucleoside triphosphate hydrolases"/>
    <property type="match status" value="2"/>
</dbReference>
<dbReference type="GO" id="GO:0005524">
    <property type="term" value="F:ATP binding"/>
    <property type="evidence" value="ECO:0007669"/>
    <property type="project" value="UniProtKB-KW"/>
</dbReference>
<dbReference type="GO" id="GO:0051539">
    <property type="term" value="F:4 iron, 4 sulfur cluster binding"/>
    <property type="evidence" value="ECO:0007669"/>
    <property type="project" value="UniProtKB-KW"/>
</dbReference>
<dbReference type="KEGG" id="nin:NADRNF5_1163"/>
<dbReference type="PANTHER" id="PTHR11472:SF34">
    <property type="entry name" value="REGULATOR OF TELOMERE ELONGATION HELICASE 1"/>
    <property type="match status" value="1"/>
</dbReference>
<evidence type="ECO:0000256" key="1">
    <source>
        <dbReference type="ARBA" id="ARBA00022485"/>
    </source>
</evidence>
<gene>
    <name evidence="8" type="ORF">NADRNF5_1163</name>
</gene>
<keyword evidence="9" id="KW-1185">Reference proteome</keyword>
<dbReference type="GO" id="GO:0003677">
    <property type="term" value="F:DNA binding"/>
    <property type="evidence" value="ECO:0007669"/>
    <property type="project" value="InterPro"/>
</dbReference>
<dbReference type="InterPro" id="IPR045028">
    <property type="entry name" value="DinG/Rad3-like"/>
</dbReference>
<evidence type="ECO:0000256" key="2">
    <source>
        <dbReference type="ARBA" id="ARBA00022741"/>
    </source>
</evidence>
<dbReference type="InterPro" id="IPR014013">
    <property type="entry name" value="Helic_SF1/SF2_ATP-bd_DinG/Rad3"/>
</dbReference>
<protein>
    <recommendedName>
        <fullName evidence="7">Helicase ATP-binding domain-containing protein</fullName>
    </recommendedName>
</protein>
<dbReference type="InterPro" id="IPR006554">
    <property type="entry name" value="Helicase-like_DEXD_c2"/>
</dbReference>
<feature type="domain" description="Helicase ATP-binding" evidence="7">
    <location>
        <begin position="5"/>
        <end position="251"/>
    </location>
</feature>
<dbReference type="Pfam" id="PF04851">
    <property type="entry name" value="ResIII"/>
    <property type="match status" value="1"/>
</dbReference>
<dbReference type="GO" id="GO:0006281">
    <property type="term" value="P:DNA repair"/>
    <property type="evidence" value="ECO:0007669"/>
    <property type="project" value="UniProtKB-KW"/>
</dbReference>
<dbReference type="RefSeq" id="WP_237089207.1">
    <property type="nucleotide sequence ID" value="NZ_CP011070.1"/>
</dbReference>
<reference evidence="9" key="1">
    <citation type="submission" date="2015-03" db="EMBL/GenBank/DDBJ databases">
        <title>Characterization of two novel Thaumarchaeota isolated from the Northern Adriatic Sea.</title>
        <authorList>
            <person name="Bayer B."/>
            <person name="Vojvoda J."/>
            <person name="Offre P."/>
            <person name="Srivastava A."/>
            <person name="Elisabeth N."/>
            <person name="Garcia J.A.L."/>
            <person name="Schleper C."/>
            <person name="Herndl G.J."/>
        </authorList>
    </citation>
    <scope>NUCLEOTIDE SEQUENCE [LARGE SCALE GENOMIC DNA]</scope>
    <source>
        <strain evidence="9">NF5</strain>
    </source>
</reference>